<dbReference type="OrthoDB" id="269151at2759"/>
<dbReference type="SUPFAM" id="SSF52540">
    <property type="entry name" value="P-loop containing nucleoside triphosphate hydrolases"/>
    <property type="match status" value="1"/>
</dbReference>
<feature type="compositionally biased region" description="Basic and acidic residues" evidence="3">
    <location>
        <begin position="386"/>
        <end position="397"/>
    </location>
</feature>
<feature type="compositionally biased region" description="Polar residues" evidence="3">
    <location>
        <begin position="370"/>
        <end position="383"/>
    </location>
</feature>
<keyword evidence="2" id="KW-0342">GTP-binding</keyword>
<feature type="domain" description="G" evidence="4">
    <location>
        <begin position="189"/>
        <end position="297"/>
    </location>
</feature>
<dbReference type="EMBL" id="ANFO01001476">
    <property type="protein sequence ID" value="KGQ02543.1"/>
    <property type="molecule type" value="Genomic_DNA"/>
</dbReference>
<dbReference type="Proteomes" id="UP000030106">
    <property type="component" value="Unassembled WGS sequence"/>
</dbReference>
<feature type="region of interest" description="Disordered" evidence="3">
    <location>
        <begin position="370"/>
        <end position="397"/>
    </location>
</feature>
<dbReference type="STRING" id="1245745.A0A0A2V4Y3"/>
<dbReference type="InterPro" id="IPR023179">
    <property type="entry name" value="GTP-bd_ortho_bundle_sf"/>
</dbReference>
<dbReference type="Pfam" id="PF01926">
    <property type="entry name" value="MMR_HSR1"/>
    <property type="match status" value="1"/>
</dbReference>
<dbReference type="AlphaFoldDB" id="A0A0A2V4Y3"/>
<proteinExistence type="predicted"/>
<dbReference type="InterPro" id="IPR006073">
    <property type="entry name" value="GTP-bd"/>
</dbReference>
<dbReference type="GO" id="GO:0005739">
    <property type="term" value="C:mitochondrion"/>
    <property type="evidence" value="ECO:0007669"/>
    <property type="project" value="TreeGrafter"/>
</dbReference>
<organism evidence="5 6">
    <name type="scientific">Beauveria bassiana D1-5</name>
    <dbReference type="NCBI Taxonomy" id="1245745"/>
    <lineage>
        <taxon>Eukaryota</taxon>
        <taxon>Fungi</taxon>
        <taxon>Dikarya</taxon>
        <taxon>Ascomycota</taxon>
        <taxon>Pezizomycotina</taxon>
        <taxon>Sordariomycetes</taxon>
        <taxon>Hypocreomycetidae</taxon>
        <taxon>Hypocreales</taxon>
        <taxon>Cordycipitaceae</taxon>
        <taxon>Beauveria</taxon>
    </lineage>
</organism>
<protein>
    <submittedName>
        <fullName evidence="5">GTPase 1</fullName>
    </submittedName>
</protein>
<comment type="caution">
    <text evidence="5">The sequence shown here is derived from an EMBL/GenBank/DDBJ whole genome shotgun (WGS) entry which is preliminary data.</text>
</comment>
<keyword evidence="1" id="KW-0547">Nucleotide-binding</keyword>
<accession>A0A0A2V4Y3</accession>
<sequence>MSGHQSYRHVAFTSVPLSPESQLMTQKQKLQRDLLQSNQTRHRLGIDTAEYSHIFATLAAMAQFVPRTIFQIPETIPKTYFLGHHQAGASKIKTILPNISIVLECRDFRLPLSTQNPSLERAIAGRQRIVVYTKSDLGTDSTTARHSLKEMYGDSAVFWDKQKPATTTALLKRLKDSARVVDSLVGLRALVVGMPNVGKSTLLNSLRNAGLSGKVAKAAKTGDQAGVTRKIGTAVRVVPSEDRGGVGGGVFLMDSPGIFQPYVEDGETMIKVALAHGIKKGLIHDEILADYLLYCMNRWDPKLYQRYCEPTNDVHEFLAAVAKKDGKLRPGGTANITEAAARVLSQWRQGKLGRYVLDDLSGRGILTHQANIEQPPQSISQAKKQQKLERRQTRETN</sequence>
<dbReference type="GO" id="GO:0005525">
    <property type="term" value="F:GTP binding"/>
    <property type="evidence" value="ECO:0007669"/>
    <property type="project" value="UniProtKB-KW"/>
</dbReference>
<dbReference type="PANTHER" id="PTHR45782">
    <property type="entry name" value="MITOCHONDRIAL RIBOSOME-ASSOCIATED GTPASE 1"/>
    <property type="match status" value="1"/>
</dbReference>
<evidence type="ECO:0000256" key="2">
    <source>
        <dbReference type="ARBA" id="ARBA00023134"/>
    </source>
</evidence>
<dbReference type="GO" id="GO:0032543">
    <property type="term" value="P:mitochondrial translation"/>
    <property type="evidence" value="ECO:0007669"/>
    <property type="project" value="TreeGrafter"/>
</dbReference>
<dbReference type="GO" id="GO:0003924">
    <property type="term" value="F:GTPase activity"/>
    <property type="evidence" value="ECO:0007669"/>
    <property type="project" value="TreeGrafter"/>
</dbReference>
<evidence type="ECO:0000313" key="6">
    <source>
        <dbReference type="Proteomes" id="UP000030106"/>
    </source>
</evidence>
<dbReference type="eggNOG" id="KOG2485">
    <property type="taxonomic scope" value="Eukaryota"/>
</dbReference>
<gene>
    <name evidence="5" type="ORF">BBAD15_g12240</name>
</gene>
<evidence type="ECO:0000256" key="3">
    <source>
        <dbReference type="SAM" id="MobiDB-lite"/>
    </source>
</evidence>
<dbReference type="InterPro" id="IPR027417">
    <property type="entry name" value="P-loop_NTPase"/>
</dbReference>
<dbReference type="HOGENOM" id="CLU_011106_0_1_1"/>
<evidence type="ECO:0000256" key="1">
    <source>
        <dbReference type="ARBA" id="ARBA00022741"/>
    </source>
</evidence>
<dbReference type="Gene3D" id="1.10.1580.10">
    <property type="match status" value="1"/>
</dbReference>
<reference evidence="5 6" key="1">
    <citation type="submission" date="2012-10" db="EMBL/GenBank/DDBJ databases">
        <title>Genome sequencing and analysis of entomopathogenic fungi Beauveria bassiana D1-5.</title>
        <authorList>
            <person name="Li Q."/>
            <person name="Wang L."/>
            <person name="Zhang Z."/>
            <person name="Wang Q."/>
            <person name="Ren J."/>
            <person name="Wang M."/>
            <person name="Xu W."/>
            <person name="Wang J."/>
            <person name="Lu Y."/>
            <person name="Du Q."/>
            <person name="Sun Z."/>
        </authorList>
    </citation>
    <scope>NUCLEOTIDE SEQUENCE [LARGE SCALE GENOMIC DNA]</scope>
    <source>
        <strain evidence="5 6">D1-5</strain>
    </source>
</reference>
<dbReference type="PANTHER" id="PTHR45782:SF4">
    <property type="entry name" value="MITOCHONDRIAL RIBOSOME-ASSOCIATED GTPASE 1"/>
    <property type="match status" value="1"/>
</dbReference>
<dbReference type="Gene3D" id="3.40.50.300">
    <property type="entry name" value="P-loop containing nucleotide triphosphate hydrolases"/>
    <property type="match status" value="1"/>
</dbReference>
<evidence type="ECO:0000313" key="5">
    <source>
        <dbReference type="EMBL" id="KGQ02543.1"/>
    </source>
</evidence>
<evidence type="ECO:0000259" key="4">
    <source>
        <dbReference type="Pfam" id="PF01926"/>
    </source>
</evidence>
<name>A0A0A2V4Y3_BEABA</name>